<dbReference type="SUPFAM" id="SSF53067">
    <property type="entry name" value="Actin-like ATPase domain"/>
    <property type="match status" value="2"/>
</dbReference>
<dbReference type="Proteomes" id="UP000316621">
    <property type="component" value="Chromosome 6"/>
</dbReference>
<dbReference type="InterPro" id="IPR038765">
    <property type="entry name" value="Papain-like_cys_pep_sf"/>
</dbReference>
<dbReference type="STRING" id="3469.A0A4Y7JXL9"/>
<dbReference type="SUPFAM" id="SSF100920">
    <property type="entry name" value="Heat shock protein 70kD (HSP70), peptide-binding domain"/>
    <property type="match status" value="1"/>
</dbReference>
<dbReference type="Pfam" id="PF00012">
    <property type="entry name" value="HSP70"/>
    <property type="match status" value="1"/>
</dbReference>
<dbReference type="PANTHER" id="PTHR19375">
    <property type="entry name" value="HEAT SHOCK PROTEIN 70KDA"/>
    <property type="match status" value="1"/>
</dbReference>
<dbReference type="AlphaFoldDB" id="A0A4Y7JXL9"/>
<dbReference type="PRINTS" id="PR00301">
    <property type="entry name" value="HEATSHOCK70"/>
</dbReference>
<dbReference type="GO" id="GO:0140662">
    <property type="term" value="F:ATP-dependent protein folding chaperone"/>
    <property type="evidence" value="ECO:0007669"/>
    <property type="project" value="InterPro"/>
</dbReference>
<dbReference type="Pfam" id="PF00112">
    <property type="entry name" value="Peptidase_C1"/>
    <property type="match status" value="1"/>
</dbReference>
<dbReference type="InterPro" id="IPR013126">
    <property type="entry name" value="Hsp_70_fam"/>
</dbReference>
<evidence type="ECO:0000256" key="3">
    <source>
        <dbReference type="ARBA" id="ARBA00022840"/>
    </source>
</evidence>
<proteinExistence type="inferred from homology"/>
<organism evidence="7 8">
    <name type="scientific">Papaver somniferum</name>
    <name type="common">Opium poppy</name>
    <dbReference type="NCBI Taxonomy" id="3469"/>
    <lineage>
        <taxon>Eukaryota</taxon>
        <taxon>Viridiplantae</taxon>
        <taxon>Streptophyta</taxon>
        <taxon>Embryophyta</taxon>
        <taxon>Tracheophyta</taxon>
        <taxon>Spermatophyta</taxon>
        <taxon>Magnoliopsida</taxon>
        <taxon>Ranunculales</taxon>
        <taxon>Papaveraceae</taxon>
        <taxon>Papaveroideae</taxon>
        <taxon>Papaver</taxon>
    </lineage>
</organism>
<dbReference type="SUPFAM" id="SSF54001">
    <property type="entry name" value="Cysteine proteinases"/>
    <property type="match status" value="1"/>
</dbReference>
<gene>
    <name evidence="7" type="ORF">C5167_008203</name>
</gene>
<dbReference type="Gramene" id="RZC64518">
    <property type="protein sequence ID" value="RZC64518"/>
    <property type="gene ID" value="C5167_008203"/>
</dbReference>
<dbReference type="InterPro" id="IPR000169">
    <property type="entry name" value="Pept_cys_AS"/>
</dbReference>
<dbReference type="Gene3D" id="3.30.420.40">
    <property type="match status" value="2"/>
</dbReference>
<protein>
    <recommendedName>
        <fullName evidence="6">Peptidase C1A papain C-terminal domain-containing protein</fullName>
    </recommendedName>
</protein>
<keyword evidence="3 5" id="KW-0067">ATP-binding</keyword>
<evidence type="ECO:0000313" key="8">
    <source>
        <dbReference type="Proteomes" id="UP000316621"/>
    </source>
</evidence>
<evidence type="ECO:0000259" key="6">
    <source>
        <dbReference type="SMART" id="SM00645"/>
    </source>
</evidence>
<dbReference type="InterPro" id="IPR029047">
    <property type="entry name" value="HSP70_peptide-bd_sf"/>
</dbReference>
<dbReference type="EMBL" id="CM010720">
    <property type="protein sequence ID" value="RZC64518.1"/>
    <property type="molecule type" value="Genomic_DNA"/>
</dbReference>
<dbReference type="SMART" id="SM00645">
    <property type="entry name" value="Pept_C1"/>
    <property type="match status" value="1"/>
</dbReference>
<dbReference type="FunFam" id="3.90.640.10:FF:000003">
    <property type="entry name" value="Molecular chaperone DnaK"/>
    <property type="match status" value="1"/>
</dbReference>
<comment type="similarity">
    <text evidence="1 5">Belongs to the heat shock protein 70 family.</text>
</comment>
<dbReference type="Gene3D" id="3.90.70.10">
    <property type="entry name" value="Cysteine proteinases"/>
    <property type="match status" value="1"/>
</dbReference>
<dbReference type="PROSITE" id="PS00139">
    <property type="entry name" value="THIOL_PROTEASE_CYS"/>
    <property type="match status" value="1"/>
</dbReference>
<evidence type="ECO:0000256" key="5">
    <source>
        <dbReference type="RuleBase" id="RU003322"/>
    </source>
</evidence>
<dbReference type="InterPro" id="IPR018181">
    <property type="entry name" value="Heat_shock_70_CS"/>
</dbReference>
<sequence length="669" mass="73592">MKMVPYQIVQSLSGDAWVEANGQTYSPSKIAGFVLAKMKKIAEDYLGRPVSGAVISVPSYFNDAQRKATKVAGRFAGFDVLRIINETTAAALSYGLNNKEGCIAVFHLGGGTFNVSILHISKDVFVVKATNGDTSLGGEDFDNTLLEYLVSEFKRMESVDLSKDINALWRLRDAAEKAKIELSSTDETRINLPFITADAAGAKHLSITITRSKLEELVNDLVERTKNACTSCLKDAGLSAKDIDEVLLLGGMTQLPKIRKTVTEIFGKTPTEALNPDEVVAMGAAIQAGILRGDLNHLKVYDITPRSLSMETYGGIITRLIERHTTLAKEIAKSFSTAYDNQTEAVLRVCQSENEVPNDNMKRQDFILMGIPHGSRGVPMIIVTLKFDADGIMNVSAKNMQYGRGQVLSIISSESLCDSEQLLIREEELHVEYESQFKRQEGVLLPPPVDWDAQGFVSPVIDQLSFGTCWAIAAVASTESAYGIKRGHLIELSIQQLIDCADIDGFEGGHEYFAFRFMKLHGLCAAKYYPYTGYSQQGCDITKSQLPLVKIDGFQTVPLKALDIIHALTNQPLYAVFTEEFASHPDYEEYDGGLYGGGDKNKELPDDICFHSVCIIGWGYDHIEQHYFLKIKDSKGTEWGDEGEHRMDPSVPLGFCATSGQNCSAPSTN</sequence>
<dbReference type="PROSITE" id="PS01036">
    <property type="entry name" value="HSP70_3"/>
    <property type="match status" value="1"/>
</dbReference>
<feature type="domain" description="Peptidase C1A papain C-terminal" evidence="6">
    <location>
        <begin position="445"/>
        <end position="653"/>
    </location>
</feature>
<dbReference type="InterPro" id="IPR000668">
    <property type="entry name" value="Peptidase_C1A_C"/>
</dbReference>
<accession>A0A4Y7JXL9</accession>
<evidence type="ECO:0000256" key="2">
    <source>
        <dbReference type="ARBA" id="ARBA00022741"/>
    </source>
</evidence>
<dbReference type="CDD" id="cd02248">
    <property type="entry name" value="Peptidase_C1A"/>
    <property type="match status" value="1"/>
</dbReference>
<evidence type="ECO:0000313" key="7">
    <source>
        <dbReference type="EMBL" id="RZC64518.1"/>
    </source>
</evidence>
<dbReference type="InterPro" id="IPR039417">
    <property type="entry name" value="Peptidase_C1A_papain-like"/>
</dbReference>
<dbReference type="FunFam" id="3.30.420.40:FF:000545">
    <property type="entry name" value="Endoplasmic reticulum chaperone BiP"/>
    <property type="match status" value="1"/>
</dbReference>
<evidence type="ECO:0000256" key="1">
    <source>
        <dbReference type="ARBA" id="ARBA00007381"/>
    </source>
</evidence>
<keyword evidence="8" id="KW-1185">Reference proteome</keyword>
<evidence type="ECO:0000256" key="4">
    <source>
        <dbReference type="ARBA" id="ARBA00023157"/>
    </source>
</evidence>
<dbReference type="GO" id="GO:0008234">
    <property type="term" value="F:cysteine-type peptidase activity"/>
    <property type="evidence" value="ECO:0007669"/>
    <property type="project" value="InterPro"/>
</dbReference>
<keyword evidence="4" id="KW-1015">Disulfide bond</keyword>
<dbReference type="InterPro" id="IPR043129">
    <property type="entry name" value="ATPase_NBD"/>
</dbReference>
<keyword evidence="2 5" id="KW-0547">Nucleotide-binding</keyword>
<dbReference type="GO" id="GO:0006508">
    <property type="term" value="P:proteolysis"/>
    <property type="evidence" value="ECO:0007669"/>
    <property type="project" value="InterPro"/>
</dbReference>
<dbReference type="GO" id="GO:0005524">
    <property type="term" value="F:ATP binding"/>
    <property type="evidence" value="ECO:0007669"/>
    <property type="project" value="UniProtKB-KW"/>
</dbReference>
<name>A0A4Y7JXL9_PAPSO</name>
<dbReference type="Gene3D" id="2.60.34.10">
    <property type="entry name" value="Substrate Binding Domain Of DNAk, Chain A, domain 1"/>
    <property type="match status" value="1"/>
</dbReference>
<dbReference type="Gene3D" id="3.90.640.10">
    <property type="entry name" value="Actin, Chain A, domain 4"/>
    <property type="match status" value="1"/>
</dbReference>
<reference evidence="7 8" key="1">
    <citation type="journal article" date="2018" name="Science">
        <title>The opium poppy genome and morphinan production.</title>
        <authorList>
            <person name="Guo L."/>
            <person name="Winzer T."/>
            <person name="Yang X."/>
            <person name="Li Y."/>
            <person name="Ning Z."/>
            <person name="He Z."/>
            <person name="Teodor R."/>
            <person name="Lu Y."/>
            <person name="Bowser T.A."/>
            <person name="Graham I.A."/>
            <person name="Ye K."/>
        </authorList>
    </citation>
    <scope>NUCLEOTIDE SEQUENCE [LARGE SCALE GENOMIC DNA]</scope>
    <source>
        <strain evidence="8">cv. HN1</strain>
        <tissue evidence="7">Leaves</tissue>
    </source>
</reference>